<dbReference type="InterPro" id="IPR029066">
    <property type="entry name" value="PLP-binding_barrel"/>
</dbReference>
<dbReference type="AlphaFoldDB" id="A0A8C5RL60"/>
<reference evidence="4" key="2">
    <citation type="submission" date="2025-09" db="UniProtKB">
        <authorList>
            <consortium name="Ensembl"/>
        </authorList>
    </citation>
    <scope>IDENTIFICATION</scope>
</reference>
<dbReference type="GO" id="GO:0030170">
    <property type="term" value="F:pyridoxal phosphate binding"/>
    <property type="evidence" value="ECO:0007669"/>
    <property type="project" value="InterPro"/>
</dbReference>
<dbReference type="PANTHER" id="PTHR10146">
    <property type="entry name" value="PROLINE SYNTHETASE CO-TRANSCRIBED BACTERIAL HOMOLOG PROTEIN"/>
    <property type="match status" value="1"/>
</dbReference>
<dbReference type="PROSITE" id="PS01211">
    <property type="entry name" value="UPF0001"/>
    <property type="match status" value="1"/>
</dbReference>
<keyword evidence="3" id="KW-0812">Transmembrane</keyword>
<accession>A0A8C5RL60</accession>
<evidence type="ECO:0000256" key="3">
    <source>
        <dbReference type="SAM" id="Phobius"/>
    </source>
</evidence>
<dbReference type="PANTHER" id="PTHR10146:SF14">
    <property type="entry name" value="PYRIDOXAL PHOSPHATE HOMEOSTASIS PROTEIN"/>
    <property type="match status" value="1"/>
</dbReference>
<protein>
    <submittedName>
        <fullName evidence="4">Pyridoxal phosphate binding protein</fullName>
    </submittedName>
</protein>
<evidence type="ECO:0000256" key="2">
    <source>
        <dbReference type="SAM" id="MobiDB-lite"/>
    </source>
</evidence>
<feature type="region of interest" description="Disordered" evidence="2">
    <location>
        <begin position="176"/>
        <end position="199"/>
    </location>
</feature>
<dbReference type="Gene3D" id="3.20.20.10">
    <property type="entry name" value="Alanine racemase"/>
    <property type="match status" value="1"/>
</dbReference>
<dbReference type="InterPro" id="IPR011078">
    <property type="entry name" value="PyrdxlP_homeostasis"/>
</dbReference>
<evidence type="ECO:0000313" key="5">
    <source>
        <dbReference type="Proteomes" id="UP000694406"/>
    </source>
</evidence>
<sequence>FLVHGACNLALSMSFGLLAHILFFSLQMQTLPTIPPRLVAVSKTKPAEMVIEAYNHGQRSFGENYVQELLEKASDSRILSSCPEIKWHFIGHLQKNNVNKLIGNYIKLSWQSQTLRKLGRNMGQSWRHRKARMRLCIRGRDGARQTGSYQLPSESDSSEAGEQLELVLSLHMRKAAKRKEQLQNKGRCGSKGTGEQSFP</sequence>
<name>A0A8C5RL60_LATLA</name>
<keyword evidence="5" id="KW-1185">Reference proteome</keyword>
<reference evidence="4" key="1">
    <citation type="submission" date="2025-08" db="UniProtKB">
        <authorList>
            <consortium name="Ensembl"/>
        </authorList>
    </citation>
    <scope>IDENTIFICATION</scope>
</reference>
<feature type="transmembrane region" description="Helical" evidence="3">
    <location>
        <begin position="7"/>
        <end position="26"/>
    </location>
</feature>
<proteinExistence type="predicted"/>
<dbReference type="Ensembl" id="ENSLLTT00000005003.1">
    <property type="protein sequence ID" value="ENSLLTP00000004806.1"/>
    <property type="gene ID" value="ENSLLTG00000003612.1"/>
</dbReference>
<organism evidence="4 5">
    <name type="scientific">Laticauda laticaudata</name>
    <name type="common">Blue-ringed sea krait</name>
    <name type="synonym">Blue-lipped sea krait</name>
    <dbReference type="NCBI Taxonomy" id="8630"/>
    <lineage>
        <taxon>Eukaryota</taxon>
        <taxon>Metazoa</taxon>
        <taxon>Chordata</taxon>
        <taxon>Craniata</taxon>
        <taxon>Vertebrata</taxon>
        <taxon>Euteleostomi</taxon>
        <taxon>Lepidosauria</taxon>
        <taxon>Squamata</taxon>
        <taxon>Bifurcata</taxon>
        <taxon>Unidentata</taxon>
        <taxon>Episquamata</taxon>
        <taxon>Toxicofera</taxon>
        <taxon>Serpentes</taxon>
        <taxon>Colubroidea</taxon>
        <taxon>Elapidae</taxon>
        <taxon>Laticaudinae</taxon>
        <taxon>Laticauda</taxon>
    </lineage>
</organism>
<keyword evidence="3" id="KW-1133">Transmembrane helix</keyword>
<dbReference type="Proteomes" id="UP000694406">
    <property type="component" value="Unplaced"/>
</dbReference>
<evidence type="ECO:0000256" key="1">
    <source>
        <dbReference type="ARBA" id="ARBA00022898"/>
    </source>
</evidence>
<gene>
    <name evidence="4" type="primary">PLPBP</name>
</gene>
<evidence type="ECO:0000313" key="4">
    <source>
        <dbReference type="Ensembl" id="ENSLLTP00000004806.1"/>
    </source>
</evidence>
<keyword evidence="3" id="KW-0472">Membrane</keyword>
<dbReference type="GeneTree" id="ENSGT00390000004928"/>
<keyword evidence="1" id="KW-0663">Pyridoxal phosphate</keyword>
<dbReference type="SUPFAM" id="SSF51419">
    <property type="entry name" value="PLP-binding barrel"/>
    <property type="match status" value="1"/>
</dbReference>